<dbReference type="Proteomes" id="UP000256690">
    <property type="component" value="Unassembled WGS sequence"/>
</dbReference>
<dbReference type="GeneID" id="38114706"/>
<dbReference type="EMBL" id="PVWQ01000004">
    <property type="protein sequence ID" value="RDW84010.1"/>
    <property type="molecule type" value="Genomic_DNA"/>
</dbReference>
<organism evidence="1 2">
    <name type="scientific">Aspergillus mulundensis</name>
    <dbReference type="NCBI Taxonomy" id="1810919"/>
    <lineage>
        <taxon>Eukaryota</taxon>
        <taxon>Fungi</taxon>
        <taxon>Dikarya</taxon>
        <taxon>Ascomycota</taxon>
        <taxon>Pezizomycotina</taxon>
        <taxon>Eurotiomycetes</taxon>
        <taxon>Eurotiomycetidae</taxon>
        <taxon>Eurotiales</taxon>
        <taxon>Aspergillaceae</taxon>
        <taxon>Aspergillus</taxon>
        <taxon>Aspergillus subgen. Nidulantes</taxon>
    </lineage>
</organism>
<evidence type="ECO:0000313" key="2">
    <source>
        <dbReference type="Proteomes" id="UP000256690"/>
    </source>
</evidence>
<keyword evidence="2" id="KW-1185">Reference proteome</keyword>
<comment type="caution">
    <text evidence="1">The sequence shown here is derived from an EMBL/GenBank/DDBJ whole genome shotgun (WGS) entry which is preliminary data.</text>
</comment>
<gene>
    <name evidence="1" type="ORF">DSM5745_04336</name>
</gene>
<protein>
    <submittedName>
        <fullName evidence="1">Uncharacterized protein</fullName>
    </submittedName>
</protein>
<name>A0A3D8SCE0_9EURO</name>
<reference evidence="1 2" key="1">
    <citation type="journal article" date="2018" name="IMA Fungus">
        <title>IMA Genome-F 9: Draft genome sequence of Annulohypoxylon stygium, Aspergillus mulundensis, Berkeleyomyces basicola (syn. Thielaviopsis basicola), Ceratocystis smalleyi, two Cercospora beticola strains, Coleophoma cylindrospora, Fusarium fracticaudum, Phialophora cf. hyalina, and Morchella septimelata.</title>
        <authorList>
            <person name="Wingfield B.D."/>
            <person name="Bills G.F."/>
            <person name="Dong Y."/>
            <person name="Huang W."/>
            <person name="Nel W.J."/>
            <person name="Swalarsk-Parry B.S."/>
            <person name="Vaghefi N."/>
            <person name="Wilken P.M."/>
            <person name="An Z."/>
            <person name="de Beer Z.W."/>
            <person name="De Vos L."/>
            <person name="Chen L."/>
            <person name="Duong T.A."/>
            <person name="Gao Y."/>
            <person name="Hammerbacher A."/>
            <person name="Kikkert J.R."/>
            <person name="Li Y."/>
            <person name="Li H."/>
            <person name="Li K."/>
            <person name="Li Q."/>
            <person name="Liu X."/>
            <person name="Ma X."/>
            <person name="Naidoo K."/>
            <person name="Pethybridge S.J."/>
            <person name="Sun J."/>
            <person name="Steenkamp E.T."/>
            <person name="van der Nest M.A."/>
            <person name="van Wyk S."/>
            <person name="Wingfield M.J."/>
            <person name="Xiong C."/>
            <person name="Yue Q."/>
            <person name="Zhang X."/>
        </authorList>
    </citation>
    <scope>NUCLEOTIDE SEQUENCE [LARGE SCALE GENOMIC DNA]</scope>
    <source>
        <strain evidence="1 2">DSM 5745</strain>
    </source>
</reference>
<proteinExistence type="predicted"/>
<sequence length="172" mass="17681">MSRKVSAESLVLTGEDRKTIVNAWTYYGENGQDQEQDAFGNGEMNIKATGDDETRSESSADTAATAIEIATATAMTLTPVTPKLVTLGGSASTTTITATATPTATATAVSITPVKAKLIISGPSASVSASPSGTPTSSGAATNITEFETESDGILDGTRRSRGWSARLFCCF</sequence>
<dbReference type="AlphaFoldDB" id="A0A3D8SCE0"/>
<dbReference type="RefSeq" id="XP_026605348.1">
    <property type="nucleotide sequence ID" value="XM_026746352.1"/>
</dbReference>
<evidence type="ECO:0000313" key="1">
    <source>
        <dbReference type="EMBL" id="RDW84010.1"/>
    </source>
</evidence>
<accession>A0A3D8SCE0</accession>